<feature type="non-terminal residue" evidence="1">
    <location>
        <position position="140"/>
    </location>
</feature>
<accession>A0A817Y6M9</accession>
<proteinExistence type="predicted"/>
<gene>
    <name evidence="1" type="ORF">FME351_LOCUS6686</name>
</gene>
<evidence type="ECO:0000313" key="2">
    <source>
        <dbReference type="Proteomes" id="UP000663869"/>
    </source>
</evidence>
<dbReference type="AlphaFoldDB" id="A0A817Y6M9"/>
<evidence type="ECO:0000313" key="1">
    <source>
        <dbReference type="EMBL" id="CAF3374809.1"/>
    </source>
</evidence>
<protein>
    <submittedName>
        <fullName evidence="1">Uncharacterized protein</fullName>
    </submittedName>
</protein>
<dbReference type="Proteomes" id="UP000663869">
    <property type="component" value="Unassembled WGS sequence"/>
</dbReference>
<comment type="caution">
    <text evidence="1">The sequence shown here is derived from an EMBL/GenBank/DDBJ whole genome shotgun (WGS) entry which is preliminary data.</text>
</comment>
<sequence length="140" mass="16306">LSIKYCCLSVIQKQKYFLCGPSTQCRLRLDDINLSCEQHFCLHFYWHNCKDTQKTCNQYISNSYQDVCVNQDQDQDQCKIRYYELPALKDCQYGIAPNFSMVDYLRIPDDGITEDLPRTDICSTGISEPITIDRGFITFA</sequence>
<dbReference type="EMBL" id="CAJNYU010000564">
    <property type="protein sequence ID" value="CAF3374809.1"/>
    <property type="molecule type" value="Genomic_DNA"/>
</dbReference>
<name>A0A817Y6M9_9BILA</name>
<organism evidence="1 2">
    <name type="scientific">Rotaria socialis</name>
    <dbReference type="NCBI Taxonomy" id="392032"/>
    <lineage>
        <taxon>Eukaryota</taxon>
        <taxon>Metazoa</taxon>
        <taxon>Spiralia</taxon>
        <taxon>Gnathifera</taxon>
        <taxon>Rotifera</taxon>
        <taxon>Eurotatoria</taxon>
        <taxon>Bdelloidea</taxon>
        <taxon>Philodinida</taxon>
        <taxon>Philodinidae</taxon>
        <taxon>Rotaria</taxon>
    </lineage>
</organism>
<reference evidence="1" key="1">
    <citation type="submission" date="2021-02" db="EMBL/GenBank/DDBJ databases">
        <authorList>
            <person name="Nowell W R."/>
        </authorList>
    </citation>
    <scope>NUCLEOTIDE SEQUENCE</scope>
</reference>